<dbReference type="GO" id="GO:0004674">
    <property type="term" value="F:protein serine/threonine kinase activity"/>
    <property type="evidence" value="ECO:0007669"/>
    <property type="project" value="TreeGrafter"/>
</dbReference>
<keyword evidence="3" id="KW-1185">Reference proteome</keyword>
<dbReference type="InterPro" id="IPR001245">
    <property type="entry name" value="Ser-Thr/Tyr_kinase_cat_dom"/>
</dbReference>
<dbReference type="Proteomes" id="UP000822688">
    <property type="component" value="Chromosome 8"/>
</dbReference>
<evidence type="ECO:0000313" key="3">
    <source>
        <dbReference type="Proteomes" id="UP000822688"/>
    </source>
</evidence>
<dbReference type="EMBL" id="CM026429">
    <property type="protein sequence ID" value="KAG0565116.1"/>
    <property type="molecule type" value="Genomic_DNA"/>
</dbReference>
<dbReference type="InterPro" id="IPR000719">
    <property type="entry name" value="Prot_kinase_dom"/>
</dbReference>
<dbReference type="Gene3D" id="1.10.510.10">
    <property type="entry name" value="Transferase(Phosphotransferase) domain 1"/>
    <property type="match status" value="1"/>
</dbReference>
<reference evidence="2" key="1">
    <citation type="submission" date="2020-06" db="EMBL/GenBank/DDBJ databases">
        <title>WGS assembly of Ceratodon purpureus strain R40.</title>
        <authorList>
            <person name="Carey S.B."/>
            <person name="Jenkins J."/>
            <person name="Shu S."/>
            <person name="Lovell J.T."/>
            <person name="Sreedasyam A."/>
            <person name="Maumus F."/>
            <person name="Tiley G.P."/>
            <person name="Fernandez-Pozo N."/>
            <person name="Barry K."/>
            <person name="Chen C."/>
            <person name="Wang M."/>
            <person name="Lipzen A."/>
            <person name="Daum C."/>
            <person name="Saski C.A."/>
            <person name="Payton A.C."/>
            <person name="Mcbreen J.C."/>
            <person name="Conrad R.E."/>
            <person name="Kollar L.M."/>
            <person name="Olsson S."/>
            <person name="Huttunen S."/>
            <person name="Landis J.B."/>
            <person name="Wickett N.J."/>
            <person name="Johnson M.G."/>
            <person name="Rensing S.A."/>
            <person name="Grimwood J."/>
            <person name="Schmutz J."/>
            <person name="Mcdaniel S.F."/>
        </authorList>
    </citation>
    <scope>NUCLEOTIDE SEQUENCE</scope>
    <source>
        <strain evidence="2">R40</strain>
    </source>
</reference>
<accession>A0A8T0GZN4</accession>
<dbReference type="PANTHER" id="PTHR44329:SF260">
    <property type="entry name" value="PROTEIN KINASE DOMAIN-CONTAINING PROTEIN"/>
    <property type="match status" value="1"/>
</dbReference>
<dbReference type="InterPro" id="IPR051681">
    <property type="entry name" value="Ser/Thr_Kinases-Pseudokinases"/>
</dbReference>
<protein>
    <recommendedName>
        <fullName evidence="1">Protein kinase domain-containing protein</fullName>
    </recommendedName>
</protein>
<dbReference type="Pfam" id="PF07714">
    <property type="entry name" value="PK_Tyr_Ser-Thr"/>
    <property type="match status" value="1"/>
</dbReference>
<dbReference type="AlphaFoldDB" id="A0A8T0GZN4"/>
<dbReference type="GO" id="GO:0005524">
    <property type="term" value="F:ATP binding"/>
    <property type="evidence" value="ECO:0007669"/>
    <property type="project" value="InterPro"/>
</dbReference>
<evidence type="ECO:0000313" key="2">
    <source>
        <dbReference type="EMBL" id="KAG0565116.1"/>
    </source>
</evidence>
<proteinExistence type="predicted"/>
<organism evidence="2 3">
    <name type="scientific">Ceratodon purpureus</name>
    <name type="common">Fire moss</name>
    <name type="synonym">Dicranum purpureum</name>
    <dbReference type="NCBI Taxonomy" id="3225"/>
    <lineage>
        <taxon>Eukaryota</taxon>
        <taxon>Viridiplantae</taxon>
        <taxon>Streptophyta</taxon>
        <taxon>Embryophyta</taxon>
        <taxon>Bryophyta</taxon>
        <taxon>Bryophytina</taxon>
        <taxon>Bryopsida</taxon>
        <taxon>Dicranidae</taxon>
        <taxon>Pseudoditrichales</taxon>
        <taxon>Ditrichaceae</taxon>
        <taxon>Ceratodon</taxon>
    </lineage>
</organism>
<name>A0A8T0GZN4_CERPU</name>
<dbReference type="PROSITE" id="PS50011">
    <property type="entry name" value="PROTEIN_KINASE_DOM"/>
    <property type="match status" value="1"/>
</dbReference>
<sequence>MVCYEVLTGDVPFPEEKNPNNVKRMVLEGVRPDLPAHCPIEPKALITDCWNQDPLKRPSFAVICQKLKYLKYLLMTGFSSYQDSYPSTEEPS</sequence>
<dbReference type="SUPFAM" id="SSF56112">
    <property type="entry name" value="Protein kinase-like (PK-like)"/>
    <property type="match status" value="1"/>
</dbReference>
<evidence type="ECO:0000259" key="1">
    <source>
        <dbReference type="PROSITE" id="PS50011"/>
    </source>
</evidence>
<comment type="caution">
    <text evidence="2">The sequence shown here is derived from an EMBL/GenBank/DDBJ whole genome shotgun (WGS) entry which is preliminary data.</text>
</comment>
<dbReference type="InterPro" id="IPR011009">
    <property type="entry name" value="Kinase-like_dom_sf"/>
</dbReference>
<feature type="domain" description="Protein kinase" evidence="1">
    <location>
        <begin position="1"/>
        <end position="70"/>
    </location>
</feature>
<gene>
    <name evidence="2" type="ORF">KC19_8G165900</name>
</gene>
<dbReference type="PANTHER" id="PTHR44329">
    <property type="entry name" value="SERINE/THREONINE-PROTEIN KINASE TNNI3K-RELATED"/>
    <property type="match status" value="1"/>
</dbReference>